<keyword evidence="1" id="KW-0472">Membrane</keyword>
<dbReference type="AlphaFoldDB" id="A0A2V5H7T9"/>
<name>A0A2V5H7T9_ASPV1</name>
<keyword evidence="1" id="KW-0812">Transmembrane</keyword>
<accession>A0A2V5H7T9</accession>
<gene>
    <name evidence="2" type="ORF">BO99DRAFT_208930</name>
</gene>
<reference evidence="2 3" key="1">
    <citation type="submission" date="2018-02" db="EMBL/GenBank/DDBJ databases">
        <title>The genomes of Aspergillus section Nigri reveals drivers in fungal speciation.</title>
        <authorList>
            <consortium name="DOE Joint Genome Institute"/>
            <person name="Vesth T.C."/>
            <person name="Nybo J."/>
            <person name="Theobald S."/>
            <person name="Brandl J."/>
            <person name="Frisvad J.C."/>
            <person name="Nielsen K.F."/>
            <person name="Lyhne E.K."/>
            <person name="Kogle M.E."/>
            <person name="Kuo A."/>
            <person name="Riley R."/>
            <person name="Clum A."/>
            <person name="Nolan M."/>
            <person name="Lipzen A."/>
            <person name="Salamov A."/>
            <person name="Henrissat B."/>
            <person name="Wiebenga A."/>
            <person name="De vries R.P."/>
            <person name="Grigoriev I.V."/>
            <person name="Mortensen U.H."/>
            <person name="Andersen M.R."/>
            <person name="Baker S.E."/>
        </authorList>
    </citation>
    <scope>NUCLEOTIDE SEQUENCE [LARGE SCALE GENOMIC DNA]</scope>
    <source>
        <strain evidence="2 3">CBS 115571</strain>
    </source>
</reference>
<evidence type="ECO:0000313" key="3">
    <source>
        <dbReference type="Proteomes" id="UP000249829"/>
    </source>
</evidence>
<keyword evidence="1" id="KW-1133">Transmembrane helix</keyword>
<evidence type="ECO:0000313" key="2">
    <source>
        <dbReference type="EMBL" id="PYI16983.1"/>
    </source>
</evidence>
<feature type="transmembrane region" description="Helical" evidence="1">
    <location>
        <begin position="58"/>
        <end position="77"/>
    </location>
</feature>
<proteinExistence type="predicted"/>
<keyword evidence="3" id="KW-1185">Reference proteome</keyword>
<organism evidence="2 3">
    <name type="scientific">Aspergillus violaceofuscus (strain CBS 115571)</name>
    <dbReference type="NCBI Taxonomy" id="1450538"/>
    <lineage>
        <taxon>Eukaryota</taxon>
        <taxon>Fungi</taxon>
        <taxon>Dikarya</taxon>
        <taxon>Ascomycota</taxon>
        <taxon>Pezizomycotina</taxon>
        <taxon>Eurotiomycetes</taxon>
        <taxon>Eurotiomycetidae</taxon>
        <taxon>Eurotiales</taxon>
        <taxon>Aspergillaceae</taxon>
        <taxon>Aspergillus</taxon>
    </lineage>
</organism>
<dbReference type="EMBL" id="KZ825162">
    <property type="protein sequence ID" value="PYI16983.1"/>
    <property type="molecule type" value="Genomic_DNA"/>
</dbReference>
<sequence>MSRMDNARIGRALLQCTRGSLGRSRRSIQEAALEETLCALASAEMAAIGTFRKKVRNLFFFFGVCALIGLLLSSIQINSKWKRAHFTKISFQVFLWPRTSAQIQEWQPQETPRVPNFRGRTPES</sequence>
<protein>
    <submittedName>
        <fullName evidence="2">Uncharacterized protein</fullName>
    </submittedName>
</protein>
<evidence type="ECO:0000256" key="1">
    <source>
        <dbReference type="SAM" id="Phobius"/>
    </source>
</evidence>
<dbReference type="Proteomes" id="UP000249829">
    <property type="component" value="Unassembled WGS sequence"/>
</dbReference>